<feature type="non-terminal residue" evidence="6">
    <location>
        <position position="1"/>
    </location>
</feature>
<evidence type="ECO:0000256" key="1">
    <source>
        <dbReference type="ARBA" id="ARBA00004141"/>
    </source>
</evidence>
<feature type="transmembrane region" description="Helical" evidence="5">
    <location>
        <begin position="12"/>
        <end position="31"/>
    </location>
</feature>
<name>A0A7R9AJP2_9CRUS</name>
<dbReference type="AlphaFoldDB" id="A0A7R9AJP2"/>
<reference evidence="6" key="1">
    <citation type="submission" date="2020-11" db="EMBL/GenBank/DDBJ databases">
        <authorList>
            <person name="Tran Van P."/>
        </authorList>
    </citation>
    <scope>NUCLEOTIDE SEQUENCE</scope>
</reference>
<keyword evidence="7" id="KW-1185">Reference proteome</keyword>
<dbReference type="PROSITE" id="PS51257">
    <property type="entry name" value="PROKAR_LIPOPROTEIN"/>
    <property type="match status" value="1"/>
</dbReference>
<organism evidence="6">
    <name type="scientific">Darwinula stevensoni</name>
    <dbReference type="NCBI Taxonomy" id="69355"/>
    <lineage>
        <taxon>Eukaryota</taxon>
        <taxon>Metazoa</taxon>
        <taxon>Ecdysozoa</taxon>
        <taxon>Arthropoda</taxon>
        <taxon>Crustacea</taxon>
        <taxon>Oligostraca</taxon>
        <taxon>Ostracoda</taxon>
        <taxon>Podocopa</taxon>
        <taxon>Podocopida</taxon>
        <taxon>Darwinulocopina</taxon>
        <taxon>Darwinuloidea</taxon>
        <taxon>Darwinulidae</taxon>
        <taxon>Darwinula</taxon>
    </lineage>
</organism>
<keyword evidence="4 5" id="KW-0472">Membrane</keyword>
<comment type="subcellular location">
    <subcellularLocation>
        <location evidence="1">Membrane</location>
        <topology evidence="1">Multi-pass membrane protein</topology>
    </subcellularLocation>
</comment>
<evidence type="ECO:0000256" key="5">
    <source>
        <dbReference type="SAM" id="Phobius"/>
    </source>
</evidence>
<evidence type="ECO:0000256" key="3">
    <source>
        <dbReference type="ARBA" id="ARBA00022989"/>
    </source>
</evidence>
<dbReference type="GO" id="GO:0004930">
    <property type="term" value="F:G protein-coupled receptor activity"/>
    <property type="evidence" value="ECO:0007669"/>
    <property type="project" value="InterPro"/>
</dbReference>
<evidence type="ECO:0000313" key="6">
    <source>
        <dbReference type="EMBL" id="CAD7255577.1"/>
    </source>
</evidence>
<dbReference type="Proteomes" id="UP000677054">
    <property type="component" value="Unassembled WGS sequence"/>
</dbReference>
<keyword evidence="2 5" id="KW-0812">Transmembrane</keyword>
<dbReference type="EMBL" id="LR934961">
    <property type="protein sequence ID" value="CAD7255577.1"/>
    <property type="molecule type" value="Genomic_DNA"/>
</dbReference>
<feature type="transmembrane region" description="Helical" evidence="5">
    <location>
        <begin position="58"/>
        <end position="79"/>
    </location>
</feature>
<keyword evidence="3 5" id="KW-1133">Transmembrane helix</keyword>
<proteinExistence type="predicted"/>
<dbReference type="EMBL" id="CAJPEV010035443">
    <property type="protein sequence ID" value="CAG0909567.1"/>
    <property type="molecule type" value="Genomic_DNA"/>
</dbReference>
<dbReference type="Gene3D" id="1.20.1070.10">
    <property type="entry name" value="Rhodopsin 7-helix transmembrane proteins"/>
    <property type="match status" value="1"/>
</dbReference>
<evidence type="ECO:0000256" key="2">
    <source>
        <dbReference type="ARBA" id="ARBA00022692"/>
    </source>
</evidence>
<evidence type="ECO:0000256" key="4">
    <source>
        <dbReference type="ARBA" id="ARBA00023136"/>
    </source>
</evidence>
<dbReference type="InterPro" id="IPR000832">
    <property type="entry name" value="GPCR_2_secretin-like"/>
</dbReference>
<gene>
    <name evidence="6" type="ORF">DSTB1V02_LOCUS15322</name>
</gene>
<accession>A0A7R9AJP2</accession>
<dbReference type="GO" id="GO:0016020">
    <property type="term" value="C:membrane"/>
    <property type="evidence" value="ECO:0007669"/>
    <property type="project" value="UniProtKB-SubCell"/>
</dbReference>
<protein>
    <submittedName>
        <fullName evidence="6">Uncharacterized protein</fullName>
    </submittedName>
</protein>
<evidence type="ECO:0000313" key="7">
    <source>
        <dbReference type="Proteomes" id="UP000677054"/>
    </source>
</evidence>
<dbReference type="Pfam" id="PF00002">
    <property type="entry name" value="7tm_2"/>
    <property type="match status" value="1"/>
</dbReference>
<sequence>MPSERMRRQRRTLVRYGLYAFGVPACIVAMACVEKFARGGVGAGSGTDRRCGPDDHRIILFFYGPIALFLAANVVFFALTSRHLFQHVRDRAQLAHCRQPEFCSRNRKKYVPEIV</sequence>